<evidence type="ECO:0000256" key="2">
    <source>
        <dbReference type="ARBA" id="ARBA00022723"/>
    </source>
</evidence>
<feature type="binding site" evidence="4">
    <location>
        <position position="69"/>
    </location>
    <ligand>
        <name>substrate</name>
    </ligand>
</feature>
<evidence type="ECO:0000256" key="4">
    <source>
        <dbReference type="PIRSR" id="PIRSR015582-1"/>
    </source>
</evidence>
<proteinExistence type="predicted"/>
<dbReference type="GO" id="GO:0016829">
    <property type="term" value="F:lyase activity"/>
    <property type="evidence" value="ECO:0007669"/>
    <property type="project" value="UniProtKB-KW"/>
</dbReference>
<accession>F8JK34</accession>
<protein>
    <submittedName>
        <fullName evidence="7">Citrate lyase</fullName>
    </submittedName>
</protein>
<dbReference type="PATRIC" id="fig|1003195.11.peg.99"/>
<dbReference type="PANTHER" id="PTHR32308">
    <property type="entry name" value="LYASE BETA SUBUNIT, PUTATIVE (AFU_ORTHOLOGUE AFUA_4G13030)-RELATED"/>
    <property type="match status" value="1"/>
</dbReference>
<dbReference type="InterPro" id="IPR011206">
    <property type="entry name" value="Citrate_lyase_beta/mcl1/mcl2"/>
</dbReference>
<dbReference type="InterPro" id="IPR005000">
    <property type="entry name" value="Aldolase/citrate-lyase_domain"/>
</dbReference>
<feature type="binding site" evidence="5">
    <location>
        <position position="121"/>
    </location>
    <ligand>
        <name>Mg(2+)</name>
        <dbReference type="ChEBI" id="CHEBI:18420"/>
    </ligand>
</feature>
<dbReference type="EMBL" id="CP003229">
    <property type="protein sequence ID" value="AEW99831.1"/>
    <property type="molecule type" value="Genomic_DNA"/>
</dbReference>
<evidence type="ECO:0000313" key="8">
    <source>
        <dbReference type="Proteomes" id="UP000007842"/>
    </source>
</evidence>
<dbReference type="InterPro" id="IPR040442">
    <property type="entry name" value="Pyrv_kinase-like_dom_sf"/>
</dbReference>
<dbReference type="PIRSF" id="PIRSF015582">
    <property type="entry name" value="Cit_lyase_B"/>
    <property type="match status" value="1"/>
</dbReference>
<dbReference type="Pfam" id="PF03328">
    <property type="entry name" value="HpcH_HpaI"/>
    <property type="match status" value="1"/>
</dbReference>
<organism evidence="7 8">
    <name type="scientific">Streptantibioticus cattleyicolor (strain ATCC 35852 / DSM 46488 / JCM 4925 / NBRC 14057 / NRRL 8057)</name>
    <name type="common">Streptomyces cattleya</name>
    <dbReference type="NCBI Taxonomy" id="1003195"/>
    <lineage>
        <taxon>Bacteria</taxon>
        <taxon>Bacillati</taxon>
        <taxon>Actinomycetota</taxon>
        <taxon>Actinomycetes</taxon>
        <taxon>Kitasatosporales</taxon>
        <taxon>Streptomycetaceae</taxon>
        <taxon>Streptantibioticus</taxon>
    </lineage>
</organism>
<evidence type="ECO:0000313" key="7">
    <source>
        <dbReference type="EMBL" id="AEW99831.1"/>
    </source>
</evidence>
<evidence type="ECO:0000256" key="1">
    <source>
        <dbReference type="ARBA" id="ARBA00001946"/>
    </source>
</evidence>
<reference evidence="8" key="1">
    <citation type="submission" date="2011-12" db="EMBL/GenBank/DDBJ databases">
        <title>Complete genome sequence of Streptomyces cattleya strain DSM 46488.</title>
        <authorList>
            <person name="Ou H.-Y."/>
            <person name="Li P."/>
            <person name="Zhao C."/>
            <person name="O'Hagan D."/>
            <person name="Deng Z."/>
        </authorList>
    </citation>
    <scope>NUCLEOTIDE SEQUENCE [LARGE SCALE GENOMIC DNA]</scope>
    <source>
        <strain evidence="8">ATCC 35852 / DSM 46488 / JCM 4925 / NBRC 14057 / NRRL 8057</strain>
        <plasmid evidence="8">Plasmid pSCATT</plasmid>
    </source>
</reference>
<dbReference type="AlphaFoldDB" id="F8JK34"/>
<name>F8JK34_STREN</name>
<dbReference type="HOGENOM" id="CLU_044864_2_0_11"/>
<keyword evidence="3 5" id="KW-0460">Magnesium</keyword>
<evidence type="ECO:0000256" key="3">
    <source>
        <dbReference type="ARBA" id="ARBA00022842"/>
    </source>
</evidence>
<dbReference type="Proteomes" id="UP000007842">
    <property type="component" value="Plasmid pSCATT"/>
</dbReference>
<sequence>MSSIWGFTARARSFLFVPGHRPDRFPKAEASGADVVVLDLEDAVGPEAKAAARENVSRWLTPGKAAVVRVNGADTPWHRRDVASLAGRQCAVMVPKVTRPDEVTQVIRELAPGSCVMPLLETAAGILGAREVCRVPGVVRAVFGNADLARELGIDMGDRAALAFARSAIVLASAACGLVPPVDGVTASLSDEGALLADAEHAAALGFTAKLCVHPCQVPTVTAVFSPSTEELRWARQVVAAAAGDGSVAAADGQIIGKPIVDRARRLLARAERR</sequence>
<evidence type="ECO:0000256" key="5">
    <source>
        <dbReference type="PIRSR" id="PIRSR015582-2"/>
    </source>
</evidence>
<dbReference type="KEGG" id="sct:SCAT_p0107"/>
<dbReference type="InterPro" id="IPR015813">
    <property type="entry name" value="Pyrv/PenolPyrv_kinase-like_dom"/>
</dbReference>
<dbReference type="GO" id="GO:0006107">
    <property type="term" value="P:oxaloacetate metabolic process"/>
    <property type="evidence" value="ECO:0007669"/>
    <property type="project" value="TreeGrafter"/>
</dbReference>
<dbReference type="OrthoDB" id="4322898at2"/>
<keyword evidence="2 5" id="KW-0479">Metal-binding</keyword>
<dbReference type="GO" id="GO:0000287">
    <property type="term" value="F:magnesium ion binding"/>
    <property type="evidence" value="ECO:0007669"/>
    <property type="project" value="TreeGrafter"/>
</dbReference>
<keyword evidence="7" id="KW-0456">Lyase</keyword>
<dbReference type="KEGG" id="scy:SCATT_p16380"/>
<dbReference type="RefSeq" id="WP_014150562.1">
    <property type="nucleotide sequence ID" value="NC_016113.1"/>
</dbReference>
<dbReference type="SUPFAM" id="SSF51621">
    <property type="entry name" value="Phosphoenolpyruvate/pyruvate domain"/>
    <property type="match status" value="1"/>
</dbReference>
<feature type="binding site" evidence="5">
    <location>
        <position position="147"/>
    </location>
    <ligand>
        <name>Mg(2+)</name>
        <dbReference type="ChEBI" id="CHEBI:18420"/>
    </ligand>
</feature>
<accession>G8XHJ4</accession>
<comment type="cofactor">
    <cofactor evidence="1">
        <name>Mg(2+)</name>
        <dbReference type="ChEBI" id="CHEBI:18420"/>
    </cofactor>
</comment>
<geneLocation type="plasmid" evidence="7 8">
    <name>pSCATT</name>
</geneLocation>
<keyword evidence="8" id="KW-1185">Reference proteome</keyword>
<feature type="binding site" evidence="4">
    <location>
        <position position="121"/>
    </location>
    <ligand>
        <name>substrate</name>
    </ligand>
</feature>
<feature type="domain" description="HpcH/HpaI aldolase/citrate lyase" evidence="6">
    <location>
        <begin position="12"/>
        <end position="215"/>
    </location>
</feature>
<dbReference type="Gene3D" id="3.20.20.60">
    <property type="entry name" value="Phosphoenolpyruvate-binding domains"/>
    <property type="match status" value="1"/>
</dbReference>
<dbReference type="PANTHER" id="PTHR32308:SF10">
    <property type="entry name" value="CITRATE LYASE SUBUNIT BETA"/>
    <property type="match status" value="1"/>
</dbReference>
<gene>
    <name evidence="7" type="ordered locus">SCATT_p16380</name>
</gene>
<keyword evidence="7" id="KW-0614">Plasmid</keyword>
<evidence type="ECO:0000259" key="6">
    <source>
        <dbReference type="Pfam" id="PF03328"/>
    </source>
</evidence>